<dbReference type="EMBL" id="JACHCB010000002">
    <property type="protein sequence ID" value="MBB6108615.1"/>
    <property type="molecule type" value="Genomic_DNA"/>
</dbReference>
<gene>
    <name evidence="1" type="ORF">HDF23_001350</name>
</gene>
<dbReference type="Proteomes" id="UP000541583">
    <property type="component" value="Unassembled WGS sequence"/>
</dbReference>
<proteinExistence type="predicted"/>
<evidence type="ECO:0000313" key="2">
    <source>
        <dbReference type="Proteomes" id="UP000541583"/>
    </source>
</evidence>
<protein>
    <recommendedName>
        <fullName evidence="3">Copper chaperone CopZ</fullName>
    </recommendedName>
</protein>
<comment type="caution">
    <text evidence="1">The sequence shown here is derived from an EMBL/GenBank/DDBJ whole genome shotgun (WGS) entry which is preliminary data.</text>
</comment>
<name>A0ABR6PHZ5_9SPHI</name>
<keyword evidence="2" id="KW-1185">Reference proteome</keyword>
<accession>A0ABR6PHZ5</accession>
<evidence type="ECO:0000313" key="1">
    <source>
        <dbReference type="EMBL" id="MBB6108615.1"/>
    </source>
</evidence>
<sequence length="82" mass="9590">MKKTVIGCVKNKMVVVYRTNINNKRQFKTVNRLLCRLFNDLQINIDLEDNEKVLRLEGKDIISAEVINSLGKIGFLCQVMYW</sequence>
<reference evidence="1 2" key="1">
    <citation type="submission" date="2020-08" db="EMBL/GenBank/DDBJ databases">
        <title>Genomic Encyclopedia of Type Strains, Phase IV (KMG-V): Genome sequencing to study the core and pangenomes of soil and plant-associated prokaryotes.</title>
        <authorList>
            <person name="Whitman W."/>
        </authorList>
    </citation>
    <scope>NUCLEOTIDE SEQUENCE [LARGE SCALE GENOMIC DNA]</scope>
    <source>
        <strain evidence="1 2">ANJLi2</strain>
    </source>
</reference>
<organism evidence="1 2">
    <name type="scientific">Mucilaginibacter lappiensis</name>
    <dbReference type="NCBI Taxonomy" id="354630"/>
    <lineage>
        <taxon>Bacteria</taxon>
        <taxon>Pseudomonadati</taxon>
        <taxon>Bacteroidota</taxon>
        <taxon>Sphingobacteriia</taxon>
        <taxon>Sphingobacteriales</taxon>
        <taxon>Sphingobacteriaceae</taxon>
        <taxon>Mucilaginibacter</taxon>
    </lineage>
</organism>
<evidence type="ECO:0008006" key="3">
    <source>
        <dbReference type="Google" id="ProtNLM"/>
    </source>
</evidence>